<keyword evidence="2" id="KW-1185">Reference proteome</keyword>
<dbReference type="RefSeq" id="WP_033336542.1">
    <property type="nucleotide sequence ID" value="NZ_KQ976354.1"/>
</dbReference>
<evidence type="ECO:0000313" key="2">
    <source>
        <dbReference type="Proteomes" id="UP000076925"/>
    </source>
</evidence>
<gene>
    <name evidence="1" type="ORF">WA1_05935</name>
</gene>
<organism evidence="1 2">
    <name type="scientific">Scytonema hofmannii PCC 7110</name>
    <dbReference type="NCBI Taxonomy" id="128403"/>
    <lineage>
        <taxon>Bacteria</taxon>
        <taxon>Bacillati</taxon>
        <taxon>Cyanobacteriota</taxon>
        <taxon>Cyanophyceae</taxon>
        <taxon>Nostocales</taxon>
        <taxon>Scytonemataceae</taxon>
        <taxon>Scytonema</taxon>
    </lineage>
</organism>
<dbReference type="Proteomes" id="UP000076925">
    <property type="component" value="Unassembled WGS sequence"/>
</dbReference>
<comment type="caution">
    <text evidence="1">The sequence shown here is derived from an EMBL/GenBank/DDBJ whole genome shotgun (WGS) entry which is preliminary data.</text>
</comment>
<dbReference type="AlphaFoldDB" id="A0A139WTU6"/>
<accession>A0A139WTU6</accession>
<evidence type="ECO:0000313" key="1">
    <source>
        <dbReference type="EMBL" id="KYC35833.1"/>
    </source>
</evidence>
<reference evidence="1 2" key="1">
    <citation type="journal article" date="2013" name="Genome Biol. Evol.">
        <title>Genomes of Stigonematalean cyanobacteria (subsection V) and the evolution of oxygenic photosynthesis from prokaryotes to plastids.</title>
        <authorList>
            <person name="Dagan T."/>
            <person name="Roettger M."/>
            <person name="Stucken K."/>
            <person name="Landan G."/>
            <person name="Koch R."/>
            <person name="Major P."/>
            <person name="Gould S.B."/>
            <person name="Goremykin V.V."/>
            <person name="Rippka R."/>
            <person name="Tandeau de Marsac N."/>
            <person name="Gugger M."/>
            <person name="Lockhart P.J."/>
            <person name="Allen J.F."/>
            <person name="Brune I."/>
            <person name="Maus I."/>
            <person name="Puhler A."/>
            <person name="Martin W.F."/>
        </authorList>
    </citation>
    <scope>NUCLEOTIDE SEQUENCE [LARGE SCALE GENOMIC DNA]</scope>
    <source>
        <strain evidence="1 2">PCC 7110</strain>
    </source>
</reference>
<sequence>MMTPVKSAIATRVDKPFKKKSEFEQQYFEENVISGISHENSSFPTLTEVTQAILYHAFWLADQKRKLPIKEYKKLLIDKGWKGEETKYLKIAAAFGKFLPPELAHIEPRTVYQLAENSKKYQPVIDKLLDLTAITQEAVRSLIKEQRTPRKRKSEKPSIWRRTSDGRRYCQIPPIHEPDERTGITLQKMMDEEGLSAQHIVAEAIALRSAYKEGRLVLVNNQEVKISAT</sequence>
<dbReference type="OrthoDB" id="508029at2"/>
<dbReference type="EMBL" id="ANNX02000050">
    <property type="protein sequence ID" value="KYC35833.1"/>
    <property type="molecule type" value="Genomic_DNA"/>
</dbReference>
<proteinExistence type="predicted"/>
<protein>
    <submittedName>
        <fullName evidence="1">Uncharacterized protein</fullName>
    </submittedName>
</protein>
<name>A0A139WTU6_9CYAN</name>